<reference evidence="8 9" key="1">
    <citation type="submission" date="2020-07" db="EMBL/GenBank/DDBJ databases">
        <title>Sequencing the genomes of 1000 actinobacteria strains.</title>
        <authorList>
            <person name="Klenk H.-P."/>
        </authorList>
    </citation>
    <scope>NUCLEOTIDE SEQUENCE [LARGE SCALE GENOMIC DNA]</scope>
    <source>
        <strain evidence="8 9">DSM 19082</strain>
    </source>
</reference>
<keyword evidence="4 6" id="KW-1133">Transmembrane helix</keyword>
<feature type="transmembrane region" description="Helical" evidence="6">
    <location>
        <begin position="412"/>
        <end position="432"/>
    </location>
</feature>
<evidence type="ECO:0000256" key="6">
    <source>
        <dbReference type="SAM" id="Phobius"/>
    </source>
</evidence>
<feature type="transmembrane region" description="Helical" evidence="6">
    <location>
        <begin position="345"/>
        <end position="365"/>
    </location>
</feature>
<dbReference type="GO" id="GO:0022857">
    <property type="term" value="F:transmembrane transporter activity"/>
    <property type="evidence" value="ECO:0007669"/>
    <property type="project" value="InterPro"/>
</dbReference>
<feature type="transmembrane region" description="Helical" evidence="6">
    <location>
        <begin position="23"/>
        <end position="40"/>
    </location>
</feature>
<organism evidence="8 9">
    <name type="scientific">Nocardioides kongjuensis</name>
    <dbReference type="NCBI Taxonomy" id="349522"/>
    <lineage>
        <taxon>Bacteria</taxon>
        <taxon>Bacillati</taxon>
        <taxon>Actinomycetota</taxon>
        <taxon>Actinomycetes</taxon>
        <taxon>Propionibacteriales</taxon>
        <taxon>Nocardioidaceae</taxon>
        <taxon>Nocardioides</taxon>
    </lineage>
</organism>
<keyword evidence="9" id="KW-1185">Reference proteome</keyword>
<dbReference type="AlphaFoldDB" id="A0A852RBV4"/>
<dbReference type="InterPro" id="IPR011701">
    <property type="entry name" value="MFS"/>
</dbReference>
<feature type="transmembrane region" description="Helical" evidence="6">
    <location>
        <begin position="118"/>
        <end position="140"/>
    </location>
</feature>
<feature type="transmembrane region" description="Helical" evidence="6">
    <location>
        <begin position="186"/>
        <end position="209"/>
    </location>
</feature>
<feature type="transmembrane region" description="Helical" evidence="6">
    <location>
        <begin position="377"/>
        <end position="400"/>
    </location>
</feature>
<evidence type="ECO:0000259" key="7">
    <source>
        <dbReference type="PROSITE" id="PS50850"/>
    </source>
</evidence>
<proteinExistence type="predicted"/>
<evidence type="ECO:0000256" key="5">
    <source>
        <dbReference type="ARBA" id="ARBA00023136"/>
    </source>
</evidence>
<evidence type="ECO:0000313" key="8">
    <source>
        <dbReference type="EMBL" id="NYD31071.1"/>
    </source>
</evidence>
<dbReference type="GO" id="GO:0005886">
    <property type="term" value="C:plasma membrane"/>
    <property type="evidence" value="ECO:0007669"/>
    <property type="project" value="UniProtKB-SubCell"/>
</dbReference>
<evidence type="ECO:0000256" key="2">
    <source>
        <dbReference type="ARBA" id="ARBA00022448"/>
    </source>
</evidence>
<comment type="subcellular location">
    <subcellularLocation>
        <location evidence="1">Cell membrane</location>
        <topology evidence="1">Multi-pass membrane protein</topology>
    </subcellularLocation>
</comment>
<keyword evidence="2" id="KW-0813">Transport</keyword>
<feature type="transmembrane region" description="Helical" evidence="6">
    <location>
        <begin position="254"/>
        <end position="275"/>
    </location>
</feature>
<feature type="transmembrane region" description="Helical" evidence="6">
    <location>
        <begin position="152"/>
        <end position="174"/>
    </location>
</feature>
<dbReference type="PROSITE" id="PS50850">
    <property type="entry name" value="MFS"/>
    <property type="match status" value="1"/>
</dbReference>
<gene>
    <name evidence="8" type="ORF">BJ958_002617</name>
</gene>
<dbReference type="InterPro" id="IPR020846">
    <property type="entry name" value="MFS_dom"/>
</dbReference>
<evidence type="ECO:0000256" key="1">
    <source>
        <dbReference type="ARBA" id="ARBA00004651"/>
    </source>
</evidence>
<evidence type="ECO:0000256" key="4">
    <source>
        <dbReference type="ARBA" id="ARBA00022989"/>
    </source>
</evidence>
<feature type="transmembrane region" description="Helical" evidence="6">
    <location>
        <begin position="287"/>
        <end position="309"/>
    </location>
</feature>
<evidence type="ECO:0000256" key="3">
    <source>
        <dbReference type="ARBA" id="ARBA00022692"/>
    </source>
</evidence>
<dbReference type="Pfam" id="PF07690">
    <property type="entry name" value="MFS_1"/>
    <property type="match status" value="1"/>
</dbReference>
<dbReference type="RefSeq" id="WP_179727234.1">
    <property type="nucleotide sequence ID" value="NZ_BAABEF010000001.1"/>
</dbReference>
<feature type="domain" description="Major facilitator superfamily (MFS) profile" evidence="7">
    <location>
        <begin position="27"/>
        <end position="436"/>
    </location>
</feature>
<keyword evidence="5 6" id="KW-0472">Membrane</keyword>
<dbReference type="Proteomes" id="UP000582231">
    <property type="component" value="Unassembled WGS sequence"/>
</dbReference>
<comment type="caution">
    <text evidence="8">The sequence shown here is derived from an EMBL/GenBank/DDBJ whole genome shotgun (WGS) entry which is preliminary data.</text>
</comment>
<dbReference type="CDD" id="cd17319">
    <property type="entry name" value="MFS_ExuT_GudP_like"/>
    <property type="match status" value="1"/>
</dbReference>
<feature type="transmembrane region" description="Helical" evidence="6">
    <location>
        <begin position="321"/>
        <end position="339"/>
    </location>
</feature>
<feature type="transmembrane region" description="Helical" evidence="6">
    <location>
        <begin position="93"/>
        <end position="112"/>
    </location>
</feature>
<accession>A0A852RBV4</accession>
<dbReference type="FunFam" id="1.20.1250.20:FF:000018">
    <property type="entry name" value="MFS transporter permease"/>
    <property type="match status" value="1"/>
</dbReference>
<name>A0A852RBV4_9ACTN</name>
<evidence type="ECO:0000313" key="9">
    <source>
        <dbReference type="Proteomes" id="UP000582231"/>
    </source>
</evidence>
<dbReference type="EMBL" id="JACCBF010000001">
    <property type="protein sequence ID" value="NYD31071.1"/>
    <property type="molecule type" value="Genomic_DNA"/>
</dbReference>
<dbReference type="PANTHER" id="PTHR43791">
    <property type="entry name" value="PERMEASE-RELATED"/>
    <property type="match status" value="1"/>
</dbReference>
<dbReference type="Gene3D" id="1.20.1250.20">
    <property type="entry name" value="MFS general substrate transporter like domains"/>
    <property type="match status" value="2"/>
</dbReference>
<dbReference type="PANTHER" id="PTHR43791:SF100">
    <property type="entry name" value="SUGAR TRANSPORTER"/>
    <property type="match status" value="1"/>
</dbReference>
<protein>
    <submittedName>
        <fullName evidence="8">MFS family permease</fullName>
    </submittedName>
</protein>
<sequence>MTALDAAGTPTVSDISPALFRRLACRLLPFVAIGYAIAVIDRSNIGFAKLTMAPDIGLSAAAYGLGAGLFFVAYCLLEVPSNLVLERIGARAWITRILLTWGAITVLTGFVQNTEQFYLARIALGAAEAGFYPGMVLFLAAWFPRVRLTRALAILVVAGPLASMAVGPLAGWIMSGLDGAGGHAGWQWLFYLTGLPAIVFGVVFFLFMADSPRQARWLSEAEKDEIERALAADPQPERCHERGRLRSALTDSRVWLLGLTLAASYLGIYAVIFWMPTMLQAAGLKSVLAIGLVSAIPWTISAITIVLGGVLGDRTGQHRRLAATALVLAALGLVLSVAAGNSALVTLLGLSIAAGTYSVVGPLVWSLAHDHLRGSIAIGASLAFINSLGSIGSFLGPYVTGLGQQWTGSVQLPILVIAGCAVLTAGVVVGRLRTAEAR</sequence>
<dbReference type="InterPro" id="IPR036259">
    <property type="entry name" value="MFS_trans_sf"/>
</dbReference>
<feature type="transmembrane region" description="Helical" evidence="6">
    <location>
        <begin position="60"/>
        <end position="81"/>
    </location>
</feature>
<dbReference type="SUPFAM" id="SSF103473">
    <property type="entry name" value="MFS general substrate transporter"/>
    <property type="match status" value="1"/>
</dbReference>
<keyword evidence="3 6" id="KW-0812">Transmembrane</keyword>